<reference evidence="1 2" key="1">
    <citation type="submission" date="2020-06" db="EMBL/GenBank/DDBJ databases">
        <authorList>
            <person name="De Coninck B."/>
            <person name="Ibrahim H."/>
        </authorList>
    </citation>
    <scope>NUCLEOTIDE SEQUENCE [LARGE SCALE GENOMIC DNA]</scope>
    <source>
        <strain evidence="1">Ag_rhizogenes_K599</strain>
    </source>
</reference>
<dbReference type="EMBL" id="CAICSX020000002">
    <property type="protein sequence ID" value="CAD0215322.1"/>
    <property type="molecule type" value="Genomic_DNA"/>
</dbReference>
<name>A0AAN2A820_RHIRH</name>
<evidence type="ECO:0000313" key="2">
    <source>
        <dbReference type="Proteomes" id="UP000528185"/>
    </source>
</evidence>
<dbReference type="AlphaFoldDB" id="A0AAN2A820"/>
<evidence type="ECO:0000313" key="1">
    <source>
        <dbReference type="EMBL" id="CAD0215322.1"/>
    </source>
</evidence>
<sequence length="100" mass="11331">MESVGSYVCRARHQLWQSSQDIDRSAVVYGSWDIKLPRLPIESVRISVPARDLCDKRQRVLDVKGSQSFLSGLSLEMDILSKSSALHLAGFTGRWFESFQ</sequence>
<proteinExistence type="predicted"/>
<gene>
    <name evidence="1" type="ORF">AGRHK599_LOCUS3567</name>
</gene>
<dbReference type="Proteomes" id="UP000528185">
    <property type="component" value="Unassembled WGS sequence"/>
</dbReference>
<comment type="caution">
    <text evidence="1">The sequence shown here is derived from an EMBL/GenBank/DDBJ whole genome shotgun (WGS) entry which is preliminary data.</text>
</comment>
<organism evidence="1 2">
    <name type="scientific">Rhizobium rhizogenes</name>
    <name type="common">Agrobacterium rhizogenes</name>
    <dbReference type="NCBI Taxonomy" id="359"/>
    <lineage>
        <taxon>Bacteria</taxon>
        <taxon>Pseudomonadati</taxon>
        <taxon>Pseudomonadota</taxon>
        <taxon>Alphaproteobacteria</taxon>
        <taxon>Hyphomicrobiales</taxon>
        <taxon>Rhizobiaceae</taxon>
        <taxon>Rhizobium/Agrobacterium group</taxon>
        <taxon>Rhizobium</taxon>
    </lineage>
</organism>
<protein>
    <submittedName>
        <fullName evidence="1">Uncharacterized protein</fullName>
    </submittedName>
</protein>
<dbReference type="KEGG" id="aro:B0909_20360"/>
<accession>A0AAN2A820</accession>